<dbReference type="InterPro" id="IPR029063">
    <property type="entry name" value="SAM-dependent_MTases_sf"/>
</dbReference>
<dbReference type="STRING" id="1163407.UU7_14445"/>
<dbReference type="PATRIC" id="fig|1163407.3.peg.2904"/>
<dbReference type="RefSeq" id="WP_007809526.1">
    <property type="nucleotide sequence ID" value="NZ_AJXT01000046.1"/>
</dbReference>
<dbReference type="GO" id="GO:0008168">
    <property type="term" value="F:methyltransferase activity"/>
    <property type="evidence" value="ECO:0007669"/>
    <property type="project" value="UniProtKB-KW"/>
</dbReference>
<dbReference type="eggNOG" id="COG2226">
    <property type="taxonomic scope" value="Bacteria"/>
</dbReference>
<evidence type="ECO:0000313" key="5">
    <source>
        <dbReference type="EMBL" id="EIL91051.1"/>
    </source>
</evidence>
<dbReference type="OrthoDB" id="5800887at2"/>
<keyword evidence="1 5" id="KW-0489">Methyltransferase</keyword>
<accession>I4VV10</accession>
<dbReference type="AlphaFoldDB" id="I4VV10"/>
<comment type="caution">
    <text evidence="5">The sequence shown here is derived from an EMBL/GenBank/DDBJ whole genome shotgun (WGS) entry which is preliminary data.</text>
</comment>
<reference evidence="5 6" key="1">
    <citation type="journal article" date="2012" name="J. Bacteriol.">
        <title>Genome sequences for six rhodanobacter strains, isolated from soils and the terrestrial subsurface, with variable denitrification capabilities.</title>
        <authorList>
            <person name="Kostka J.E."/>
            <person name="Green S.J."/>
            <person name="Rishishwar L."/>
            <person name="Prakash O."/>
            <person name="Katz L.S."/>
            <person name="Marino-Ramirez L."/>
            <person name="Jordan I.K."/>
            <person name="Munk C."/>
            <person name="Ivanova N."/>
            <person name="Mikhailova N."/>
            <person name="Watson D.B."/>
            <person name="Brown S.D."/>
            <person name="Palumbo A.V."/>
            <person name="Brooks S.C."/>
        </authorList>
    </citation>
    <scope>NUCLEOTIDE SEQUENCE [LARGE SCALE GENOMIC DNA]</scope>
    <source>
        <strain evidence="5 6">B39</strain>
    </source>
</reference>
<name>I4VV10_9GAMM</name>
<dbReference type="PANTHER" id="PTHR43464">
    <property type="entry name" value="METHYLTRANSFERASE"/>
    <property type="match status" value="1"/>
</dbReference>
<keyword evidence="3" id="KW-0949">S-adenosyl-L-methionine</keyword>
<dbReference type="SUPFAM" id="SSF53335">
    <property type="entry name" value="S-adenosyl-L-methionine-dependent methyltransferases"/>
    <property type="match status" value="1"/>
</dbReference>
<evidence type="ECO:0000256" key="3">
    <source>
        <dbReference type="ARBA" id="ARBA00022691"/>
    </source>
</evidence>
<feature type="domain" description="Methyltransferase" evidence="4">
    <location>
        <begin position="41"/>
        <end position="137"/>
    </location>
</feature>
<evidence type="ECO:0000313" key="6">
    <source>
        <dbReference type="Proteomes" id="UP000003226"/>
    </source>
</evidence>
<dbReference type="EMBL" id="AJXT01000046">
    <property type="protein sequence ID" value="EIL91051.1"/>
    <property type="molecule type" value="Genomic_DNA"/>
</dbReference>
<dbReference type="GO" id="GO:0032259">
    <property type="term" value="P:methylation"/>
    <property type="evidence" value="ECO:0007669"/>
    <property type="project" value="UniProtKB-KW"/>
</dbReference>
<keyword evidence="2 5" id="KW-0808">Transferase</keyword>
<sequence length="259" mass="28549">MSAFADLARFYDVVYADKDYAAEANYVARLLDTHGHNPRSVLELGAGTGRLAVELARGGLRVLGIDASSDMVELANGRQRQLGVEGISFLAADATRFRAGQRFDAVIACFHVLNYMASPQALTAAFATAAAHLEPGGLFLFDSWHGPAVRAQGPEARVRDLMVEGAPVVRIAEPHHDPGQQTVDVRYRFFVQPSSAETWQLIEETHHLRYLFREDIATACRDAGFELVCGEAWLSGAPLDERTWSACYLAKRIRGDDWQ</sequence>
<proteinExistence type="predicted"/>
<dbReference type="Pfam" id="PF13649">
    <property type="entry name" value="Methyltransf_25"/>
    <property type="match status" value="1"/>
</dbReference>
<gene>
    <name evidence="5" type="ORF">UU7_14445</name>
</gene>
<evidence type="ECO:0000256" key="2">
    <source>
        <dbReference type="ARBA" id="ARBA00022679"/>
    </source>
</evidence>
<organism evidence="5 6">
    <name type="scientific">Rhodanobacter spathiphylli B39</name>
    <dbReference type="NCBI Taxonomy" id="1163407"/>
    <lineage>
        <taxon>Bacteria</taxon>
        <taxon>Pseudomonadati</taxon>
        <taxon>Pseudomonadota</taxon>
        <taxon>Gammaproteobacteria</taxon>
        <taxon>Lysobacterales</taxon>
        <taxon>Rhodanobacteraceae</taxon>
        <taxon>Rhodanobacter</taxon>
    </lineage>
</organism>
<dbReference type="Proteomes" id="UP000003226">
    <property type="component" value="Unassembled WGS sequence"/>
</dbReference>
<protein>
    <submittedName>
        <fullName evidence="5">Type 11 methyltransferase</fullName>
    </submittedName>
</protein>
<evidence type="ECO:0000259" key="4">
    <source>
        <dbReference type="Pfam" id="PF13649"/>
    </source>
</evidence>
<dbReference type="Gene3D" id="2.20.130.10">
    <property type="entry name" value="CAC2371-like domains"/>
    <property type="match status" value="1"/>
</dbReference>
<dbReference type="CDD" id="cd02440">
    <property type="entry name" value="AdoMet_MTases"/>
    <property type="match status" value="1"/>
</dbReference>
<dbReference type="InterPro" id="IPR041698">
    <property type="entry name" value="Methyltransf_25"/>
</dbReference>
<dbReference type="Gene3D" id="3.40.50.150">
    <property type="entry name" value="Vaccinia Virus protein VP39"/>
    <property type="match status" value="1"/>
</dbReference>
<dbReference type="PANTHER" id="PTHR43464:SF19">
    <property type="entry name" value="UBIQUINONE BIOSYNTHESIS O-METHYLTRANSFERASE, MITOCHONDRIAL"/>
    <property type="match status" value="1"/>
</dbReference>
<keyword evidence="6" id="KW-1185">Reference proteome</keyword>
<evidence type="ECO:0000256" key="1">
    <source>
        <dbReference type="ARBA" id="ARBA00022603"/>
    </source>
</evidence>